<comment type="caution">
    <text evidence="4">The sequence shown here is derived from an EMBL/GenBank/DDBJ whole genome shotgun (WGS) entry which is preliminary data.</text>
</comment>
<dbReference type="InterPro" id="IPR008220">
    <property type="entry name" value="HAT_MetX-like"/>
</dbReference>
<sequence length="343" mass="38293">MKKLYTHKNSFLLEKGAILPEIEIAYHTYGELNSTKTNVVWICHALTASSDAADWWDGLVGSGKVIDTDRYFVVCANILGSCYGSTGPTSMNPNTQGKYGKDFPWVTIRDLVKAHQLLKAHLGIEKIQLLMGGSMGGYQVLEWAVMESEAIQNMFLIATSAEESAWGKAIHTAQRMAISADPNWDKGEIGIGDAGLKAARGIGMLTYRNYALFKELQSDTDLEIIQNHRASTYIQYQGQKLADRFDALTYYKLTELMDTHQLARGRANSVQEILEEISQETLIMGISSDILCPPAEQKFLAEHLSNSVYYEIDSSYGHDGFLIESEKIGNILLNWIQEKKVFA</sequence>
<keyword evidence="2" id="KW-0963">Cytoplasm</keyword>
<dbReference type="Pfam" id="PF00561">
    <property type="entry name" value="Abhydrolase_1"/>
    <property type="match status" value="1"/>
</dbReference>
<keyword evidence="2 4" id="KW-0012">Acyltransferase</keyword>
<comment type="pathway">
    <text evidence="2">Amino-acid biosynthesis; L-methionine biosynthesis via de novo pathway; O-acetyl-L-homoserine from L-homoserine: step 1/1.</text>
</comment>
<keyword evidence="1 2" id="KW-0808">Transferase</keyword>
<evidence type="ECO:0000259" key="3">
    <source>
        <dbReference type="Pfam" id="PF00561"/>
    </source>
</evidence>
<reference evidence="4 5" key="1">
    <citation type="submission" date="2024-06" db="EMBL/GenBank/DDBJ databases">
        <title>Genomic Encyclopedia of Type Strains, Phase IV (KMG-IV): sequencing the most valuable type-strain genomes for metagenomic binning, comparative biology and taxonomic classification.</title>
        <authorList>
            <person name="Goeker M."/>
        </authorList>
    </citation>
    <scope>NUCLEOTIDE SEQUENCE [LARGE SCALE GENOMIC DNA]</scope>
    <source>
        <strain evidence="4 5">DSM 29388</strain>
    </source>
</reference>
<dbReference type="InterPro" id="IPR029058">
    <property type="entry name" value="AB_hydrolase_fold"/>
</dbReference>
<keyword evidence="5" id="KW-1185">Reference proteome</keyword>
<feature type="active site" evidence="2">
    <location>
        <position position="318"/>
    </location>
</feature>
<dbReference type="PIRSF" id="PIRSF000443">
    <property type="entry name" value="Homoser_Ac_trans"/>
    <property type="match status" value="1"/>
</dbReference>
<dbReference type="Proteomes" id="UP001549146">
    <property type="component" value="Unassembled WGS sequence"/>
</dbReference>
<gene>
    <name evidence="2" type="primary">metXA</name>
    <name evidence="4" type="ORF">ABID46_001362</name>
</gene>
<dbReference type="GO" id="GO:0004414">
    <property type="term" value="F:homoserine O-acetyltransferase activity"/>
    <property type="evidence" value="ECO:0007669"/>
    <property type="project" value="UniProtKB-EC"/>
</dbReference>
<evidence type="ECO:0000313" key="4">
    <source>
        <dbReference type="EMBL" id="MET3731781.1"/>
    </source>
</evidence>
<accession>A0ABV2LT88</accession>
<comment type="function">
    <text evidence="2">Transfers an acetyl group from acetyl-CoA to L-homoserine, forming acetyl-L-homoserine.</text>
</comment>
<dbReference type="RefSeq" id="WP_354508368.1">
    <property type="nucleotide sequence ID" value="NZ_JBEPMO010000006.1"/>
</dbReference>
<evidence type="ECO:0000313" key="5">
    <source>
        <dbReference type="Proteomes" id="UP001549146"/>
    </source>
</evidence>
<proteinExistence type="inferred from homology"/>
<feature type="active site" description="Nucleophile" evidence="2">
    <location>
        <position position="134"/>
    </location>
</feature>
<dbReference type="SUPFAM" id="SSF53474">
    <property type="entry name" value="alpha/beta-Hydrolases"/>
    <property type="match status" value="1"/>
</dbReference>
<keyword evidence="2" id="KW-0486">Methionine biosynthesis</keyword>
<keyword evidence="2" id="KW-0028">Amino-acid biosynthesis</keyword>
<comment type="subcellular location">
    <subcellularLocation>
        <location evidence="2">Cytoplasm</location>
    </subcellularLocation>
</comment>
<dbReference type="Gene3D" id="3.40.50.1820">
    <property type="entry name" value="alpha/beta hydrolase"/>
    <property type="match status" value="1"/>
</dbReference>
<name>A0ABV2LT88_9FLAO</name>
<dbReference type="NCBIfam" id="TIGR01392">
    <property type="entry name" value="homoserO_Ac_trn"/>
    <property type="match status" value="1"/>
</dbReference>
<dbReference type="EMBL" id="JBEPMO010000006">
    <property type="protein sequence ID" value="MET3731781.1"/>
    <property type="molecule type" value="Genomic_DNA"/>
</dbReference>
<feature type="binding site" evidence="2">
    <location>
        <position position="319"/>
    </location>
    <ligand>
        <name>substrate</name>
    </ligand>
</feature>
<dbReference type="NCBIfam" id="NF001209">
    <property type="entry name" value="PRK00175.1"/>
    <property type="match status" value="1"/>
</dbReference>
<evidence type="ECO:0000256" key="1">
    <source>
        <dbReference type="ARBA" id="ARBA00022679"/>
    </source>
</evidence>
<comment type="similarity">
    <text evidence="2">Belongs to the AB hydrolase superfamily. MetX family.</text>
</comment>
<comment type="subunit">
    <text evidence="2">Homodimer.</text>
</comment>
<dbReference type="InterPro" id="IPR000073">
    <property type="entry name" value="AB_hydrolase_1"/>
</dbReference>
<organism evidence="4 5">
    <name type="scientific">Moheibacter stercoris</name>
    <dbReference type="NCBI Taxonomy" id="1628251"/>
    <lineage>
        <taxon>Bacteria</taxon>
        <taxon>Pseudomonadati</taxon>
        <taxon>Bacteroidota</taxon>
        <taxon>Flavobacteriia</taxon>
        <taxon>Flavobacteriales</taxon>
        <taxon>Weeksellaceae</taxon>
        <taxon>Moheibacter</taxon>
    </lineage>
</organism>
<comment type="caution">
    <text evidence="2">Lacks conserved residue(s) required for the propagation of feature annotation.</text>
</comment>
<feature type="binding site" evidence="2">
    <location>
        <position position="200"/>
    </location>
    <ligand>
        <name>substrate</name>
    </ligand>
</feature>
<feature type="domain" description="AB hydrolase-1" evidence="3">
    <location>
        <begin position="39"/>
        <end position="322"/>
    </location>
</feature>
<dbReference type="PANTHER" id="PTHR32268">
    <property type="entry name" value="HOMOSERINE O-ACETYLTRANSFERASE"/>
    <property type="match status" value="1"/>
</dbReference>
<protein>
    <recommendedName>
        <fullName evidence="2">Homoserine O-acetyltransferase</fullName>
        <shortName evidence="2">HAT</shortName>
        <ecNumber evidence="2">2.3.1.31</ecNumber>
    </recommendedName>
    <alternativeName>
        <fullName evidence="2">Homoserine transacetylase</fullName>
        <shortName evidence="2">HTA</shortName>
    </alternativeName>
</protein>
<dbReference type="HAMAP" id="MF_00296">
    <property type="entry name" value="MetX_acyltransf"/>
    <property type="match status" value="1"/>
</dbReference>
<dbReference type="PANTHER" id="PTHR32268:SF11">
    <property type="entry name" value="HOMOSERINE O-ACETYLTRANSFERASE"/>
    <property type="match status" value="1"/>
</dbReference>
<dbReference type="EC" id="2.3.1.31" evidence="2"/>
<comment type="catalytic activity">
    <reaction evidence="2">
        <text>L-homoserine + acetyl-CoA = O-acetyl-L-homoserine + CoA</text>
        <dbReference type="Rhea" id="RHEA:13701"/>
        <dbReference type="ChEBI" id="CHEBI:57287"/>
        <dbReference type="ChEBI" id="CHEBI:57288"/>
        <dbReference type="ChEBI" id="CHEBI:57476"/>
        <dbReference type="ChEBI" id="CHEBI:57716"/>
        <dbReference type="EC" id="2.3.1.31"/>
    </reaction>
</comment>
<evidence type="ECO:0000256" key="2">
    <source>
        <dbReference type="HAMAP-Rule" id="MF_00296"/>
    </source>
</evidence>
<feature type="active site" evidence="2">
    <location>
        <position position="289"/>
    </location>
</feature>